<dbReference type="EMBL" id="WJIE01000004">
    <property type="protein sequence ID" value="MRG93160.1"/>
    <property type="molecule type" value="Genomic_DNA"/>
</dbReference>
<keyword evidence="2" id="KW-1185">Reference proteome</keyword>
<evidence type="ECO:0000313" key="2">
    <source>
        <dbReference type="Proteomes" id="UP000440224"/>
    </source>
</evidence>
<sequence length="325" mass="35871">MMFPDIETHRRRGVRYFGGRVVCPLAGVGSRGPNESNRLALENDDSEVTIDRRSRRITVTNTRRYPEKTLIVDLEFLADGETRSGSSSPIAIHLEVFKKGDTLSLDLHRHLRTQEPLASAVFEPFDVIIEGGPRAETVYTKERALALVREPSITHRVVKALMAKRDNTRGSLQSPHRRGYRVADLSLGFGALGLAWMLVRAELRSLDGANAELIERGSVAAMLQEGAWELSLTALSDKLSSIVQRDLFLFGLDQEPLLEPVMTRGLRAGETLAFRFRKGEGEIGLGAKSARMDGAIDVARAYLEFHMLGGLLCEHAERPAAARGG</sequence>
<comment type="caution">
    <text evidence="1">The sequence shown here is derived from an EMBL/GenBank/DDBJ whole genome shotgun (WGS) entry which is preliminary data.</text>
</comment>
<reference evidence="1 2" key="1">
    <citation type="submission" date="2019-10" db="EMBL/GenBank/DDBJ databases">
        <title>A soil myxobacterium in the family Polyangiaceae.</title>
        <authorList>
            <person name="Li Y."/>
            <person name="Wang J."/>
        </authorList>
    </citation>
    <scope>NUCLEOTIDE SEQUENCE [LARGE SCALE GENOMIC DNA]</scope>
    <source>
        <strain evidence="1 2">DSM 14734</strain>
    </source>
</reference>
<protein>
    <submittedName>
        <fullName evidence="1">Uncharacterized protein</fullName>
    </submittedName>
</protein>
<proteinExistence type="predicted"/>
<dbReference type="Proteomes" id="UP000440224">
    <property type="component" value="Unassembled WGS sequence"/>
</dbReference>
<accession>A0A6N7PS24</accession>
<name>A0A6N7PS24_9BACT</name>
<dbReference type="OrthoDB" id="8990008at2"/>
<dbReference type="AlphaFoldDB" id="A0A6N7PS24"/>
<dbReference type="RefSeq" id="WP_153820023.1">
    <property type="nucleotide sequence ID" value="NZ_WJIE01000004.1"/>
</dbReference>
<organism evidence="1 2">
    <name type="scientific">Polyangium spumosum</name>
    <dbReference type="NCBI Taxonomy" id="889282"/>
    <lineage>
        <taxon>Bacteria</taxon>
        <taxon>Pseudomonadati</taxon>
        <taxon>Myxococcota</taxon>
        <taxon>Polyangia</taxon>
        <taxon>Polyangiales</taxon>
        <taxon>Polyangiaceae</taxon>
        <taxon>Polyangium</taxon>
    </lineage>
</organism>
<gene>
    <name evidence="1" type="ORF">GF068_14645</name>
</gene>
<evidence type="ECO:0000313" key="1">
    <source>
        <dbReference type="EMBL" id="MRG93160.1"/>
    </source>
</evidence>